<reference evidence="1 4" key="2">
    <citation type="submission" date="2019-07" db="EMBL/GenBank/DDBJ databases">
        <title>Whole genome shotgun sequence of Myxococcus fulvus NBRC 100333.</title>
        <authorList>
            <person name="Hosoyama A."/>
            <person name="Uohara A."/>
            <person name="Ohji S."/>
            <person name="Ichikawa N."/>
        </authorList>
    </citation>
    <scope>NUCLEOTIDE SEQUENCE [LARGE SCALE GENOMIC DNA]</scope>
    <source>
        <strain evidence="1 4">NBRC 100333</strain>
    </source>
</reference>
<comment type="caution">
    <text evidence="1">The sequence shown here is derived from an EMBL/GenBank/DDBJ whole genome shotgun (WGS) entry which is preliminary data.</text>
</comment>
<proteinExistence type="predicted"/>
<keyword evidence="3" id="KW-1185">Reference proteome</keyword>
<evidence type="ECO:0000313" key="2">
    <source>
        <dbReference type="EMBL" id="SEU22515.1"/>
    </source>
</evidence>
<gene>
    <name evidence="1" type="ORF">MFU01_31980</name>
    <name evidence="2" type="ORF">SAMN05443572_106414</name>
</gene>
<protein>
    <recommendedName>
        <fullName evidence="5">Lipoprotein</fullName>
    </recommendedName>
</protein>
<evidence type="ECO:0000313" key="1">
    <source>
        <dbReference type="EMBL" id="GEN08161.1"/>
    </source>
</evidence>
<dbReference type="RefSeq" id="WP_245772415.1">
    <property type="nucleotide sequence ID" value="NZ_BJXR01000027.1"/>
</dbReference>
<reference evidence="2 3" key="1">
    <citation type="submission" date="2016-10" db="EMBL/GenBank/DDBJ databases">
        <authorList>
            <person name="Varghese N."/>
            <person name="Submissions S."/>
        </authorList>
    </citation>
    <scope>NUCLEOTIDE SEQUENCE [LARGE SCALE GENOMIC DNA]</scope>
    <source>
        <strain evidence="2 3">DSM 16525</strain>
    </source>
</reference>
<evidence type="ECO:0008006" key="5">
    <source>
        <dbReference type="Google" id="ProtNLM"/>
    </source>
</evidence>
<dbReference type="Proteomes" id="UP000183760">
    <property type="component" value="Unassembled WGS sequence"/>
</dbReference>
<accession>A0A511T1Y3</accession>
<evidence type="ECO:0000313" key="3">
    <source>
        <dbReference type="Proteomes" id="UP000183760"/>
    </source>
</evidence>
<name>A0A511T1Y3_MYXFU</name>
<dbReference type="Proteomes" id="UP000321514">
    <property type="component" value="Unassembled WGS sequence"/>
</dbReference>
<dbReference type="EMBL" id="FOIB01000006">
    <property type="protein sequence ID" value="SEU22515.1"/>
    <property type="molecule type" value="Genomic_DNA"/>
</dbReference>
<evidence type="ECO:0000313" key="4">
    <source>
        <dbReference type="Proteomes" id="UP000321514"/>
    </source>
</evidence>
<dbReference type="PROSITE" id="PS51257">
    <property type="entry name" value="PROKAR_LIPOPROTEIN"/>
    <property type="match status" value="1"/>
</dbReference>
<organism evidence="1 4">
    <name type="scientific">Myxococcus fulvus</name>
    <dbReference type="NCBI Taxonomy" id="33"/>
    <lineage>
        <taxon>Bacteria</taxon>
        <taxon>Pseudomonadati</taxon>
        <taxon>Myxococcota</taxon>
        <taxon>Myxococcia</taxon>
        <taxon>Myxococcales</taxon>
        <taxon>Cystobacterineae</taxon>
        <taxon>Myxococcaceae</taxon>
        <taxon>Myxococcus</taxon>
    </lineage>
</organism>
<dbReference type="EMBL" id="BJXR01000027">
    <property type="protein sequence ID" value="GEN08161.1"/>
    <property type="molecule type" value="Genomic_DNA"/>
</dbReference>
<dbReference type="AlphaFoldDB" id="A0A511T1Y3"/>
<sequence>MRYLTPICLCLALAACGGDFSNDDLEFQNAIPRREDLMAKVLGQEQAKARALRVASKVQALQLGRLGELSGIIGDTSETGRDFNDSVGNMLQAIENIRTQPATSRGPNRRVWGPFLGKNDMKFDTRFVMTREGGRFDYHLQLRDVGEGEGDWWSFLSGHFEATGGVRRGTGSLILDLKRSREEGYLGVDFIDGEEIHYQTRTFPTRVELVWILADTTLPLPTRYVYREGEGGVAEMTFELVQTDFVLGGLKEDMALTTRWAPDGRGLAAVEILRGDIPGAKYTECWDAQGKVTFISRSWDIFNPTEGVRASCPDLSALDR</sequence>